<dbReference type="Proteomes" id="UP000250572">
    <property type="component" value="Unassembled WGS sequence"/>
</dbReference>
<feature type="region of interest" description="Disordered" evidence="1">
    <location>
        <begin position="1"/>
        <end position="81"/>
    </location>
</feature>
<sequence length="559" mass="60929">MAPSCDQGPNLEVKEGWVEPGLPVPACTGVHSCEKQPDETTGGKGEEDNRKWLADHDTESCDQHPDITTGENDEEDNRKFCSAPQSAASDLIDLTITCRGQFVCGSTQSQTWTDPSEAADSSVLGRSGCQTWVVMKMGAEPSPCCEETEWPACWNSGEASCSSALHPAVSYKDLHVYQLEHPTQIIEWTSGKTVCVAGYSTGKNEILELRLPLKLLADEKKGLCAERDFKVVHGGFSEGPVCCLRHIPGTRCAVTNDGLRSDLQLWDLGADDTDVIRKTGSLPGTSVSQSGSRIAARLSSSPQVLHGAQSSGVQLTQLSTGQTLYRLEVDSTEPLSSLKFVSETAFLASCCDGTVYLADIRTSAPPQASPPPGECALWWTDASAAPQCRVIRLSSSGQAVVSDLRNMGGAVYRAQLDVQTSPRQPEDVTVAWAPALDGCFSVSDEGSQPNIAGLRMRQQPNVQTDYRTVPIWRKEQQLSWPDVDTGRRCRSFTTELVFHFIQQLIQVIVIHDKLFVFALLASGPDQRSQASFHRRSQRSPLLEKVVVRGFHLVVREVLP</sequence>
<dbReference type="AlphaFoldDB" id="A0A315VPE1"/>
<gene>
    <name evidence="2" type="ORF">CCH79_00015453</name>
</gene>
<evidence type="ECO:0000313" key="2">
    <source>
        <dbReference type="EMBL" id="PWA24930.1"/>
    </source>
</evidence>
<name>A0A315VPE1_GAMAF</name>
<accession>A0A315VPE1</accession>
<feature type="compositionally biased region" description="Basic and acidic residues" evidence="1">
    <location>
        <begin position="44"/>
        <end position="65"/>
    </location>
</feature>
<dbReference type="PANTHER" id="PTHR46947">
    <property type="entry name" value="WD REPEAT-CONTAINING PROTEIN 73"/>
    <property type="match status" value="1"/>
</dbReference>
<proteinExistence type="predicted"/>
<dbReference type="InterPro" id="IPR042795">
    <property type="entry name" value="Wdr73"/>
</dbReference>
<evidence type="ECO:0000313" key="3">
    <source>
        <dbReference type="Proteomes" id="UP000250572"/>
    </source>
</evidence>
<organism evidence="2 3">
    <name type="scientific">Gambusia affinis</name>
    <name type="common">Western mosquitofish</name>
    <name type="synonym">Heterandria affinis</name>
    <dbReference type="NCBI Taxonomy" id="33528"/>
    <lineage>
        <taxon>Eukaryota</taxon>
        <taxon>Metazoa</taxon>
        <taxon>Chordata</taxon>
        <taxon>Craniata</taxon>
        <taxon>Vertebrata</taxon>
        <taxon>Euteleostomi</taxon>
        <taxon>Actinopterygii</taxon>
        <taxon>Neopterygii</taxon>
        <taxon>Teleostei</taxon>
        <taxon>Neoteleostei</taxon>
        <taxon>Acanthomorphata</taxon>
        <taxon>Ovalentaria</taxon>
        <taxon>Atherinomorphae</taxon>
        <taxon>Cyprinodontiformes</taxon>
        <taxon>Poeciliidae</taxon>
        <taxon>Poeciliinae</taxon>
        <taxon>Gambusia</taxon>
    </lineage>
</organism>
<dbReference type="GO" id="GO:0000922">
    <property type="term" value="C:spindle pole"/>
    <property type="evidence" value="ECO:0007669"/>
    <property type="project" value="TreeGrafter"/>
</dbReference>
<dbReference type="GO" id="GO:0031122">
    <property type="term" value="P:cytoplasmic microtubule organization"/>
    <property type="evidence" value="ECO:0007669"/>
    <property type="project" value="TreeGrafter"/>
</dbReference>
<dbReference type="GO" id="GO:0005829">
    <property type="term" value="C:cytosol"/>
    <property type="evidence" value="ECO:0007669"/>
    <property type="project" value="TreeGrafter"/>
</dbReference>
<dbReference type="EMBL" id="NHOQ01001373">
    <property type="protein sequence ID" value="PWA24930.1"/>
    <property type="molecule type" value="Genomic_DNA"/>
</dbReference>
<dbReference type="SUPFAM" id="SSF50969">
    <property type="entry name" value="YVTN repeat-like/Quinoprotein amine dehydrogenase"/>
    <property type="match status" value="1"/>
</dbReference>
<protein>
    <submittedName>
        <fullName evidence="2">Uncharacterized protein</fullName>
    </submittedName>
</protein>
<dbReference type="Gene3D" id="2.130.10.10">
    <property type="entry name" value="YVTN repeat-like/Quinoprotein amine dehydrogenase"/>
    <property type="match status" value="1"/>
</dbReference>
<reference evidence="2 3" key="1">
    <citation type="journal article" date="2018" name="G3 (Bethesda)">
        <title>A High-Quality Reference Genome for the Invasive Mosquitofish Gambusia affinis Using a Chicago Library.</title>
        <authorList>
            <person name="Hoffberg S.L."/>
            <person name="Troendle N.J."/>
            <person name="Glenn T.C."/>
            <person name="Mahmud O."/>
            <person name="Louha S."/>
            <person name="Chalopin D."/>
            <person name="Bennetzen J.L."/>
            <person name="Mauricio R."/>
        </authorList>
    </citation>
    <scope>NUCLEOTIDE SEQUENCE [LARGE SCALE GENOMIC DNA]</scope>
    <source>
        <strain evidence="2">NE01/NJP1002.9</strain>
        <tissue evidence="2">Muscle</tissue>
    </source>
</reference>
<dbReference type="STRING" id="33528.ENSGAFP00000032150"/>
<dbReference type="InterPro" id="IPR015943">
    <property type="entry name" value="WD40/YVTN_repeat-like_dom_sf"/>
</dbReference>
<dbReference type="PANTHER" id="PTHR46947:SF1">
    <property type="entry name" value="WD REPEAT-CONTAINING PROTEIN 73"/>
    <property type="match status" value="1"/>
</dbReference>
<evidence type="ECO:0000256" key="1">
    <source>
        <dbReference type="SAM" id="MobiDB-lite"/>
    </source>
</evidence>
<comment type="caution">
    <text evidence="2">The sequence shown here is derived from an EMBL/GenBank/DDBJ whole genome shotgun (WGS) entry which is preliminary data.</text>
</comment>
<dbReference type="InterPro" id="IPR011044">
    <property type="entry name" value="Quino_amine_DH_bsu"/>
</dbReference>
<keyword evidence="3" id="KW-1185">Reference proteome</keyword>